<organism evidence="2 3">
    <name type="scientific">Aspergillus welwitschiae</name>
    <dbReference type="NCBI Taxonomy" id="1341132"/>
    <lineage>
        <taxon>Eukaryota</taxon>
        <taxon>Fungi</taxon>
        <taxon>Dikarya</taxon>
        <taxon>Ascomycota</taxon>
        <taxon>Pezizomycotina</taxon>
        <taxon>Eurotiomycetes</taxon>
        <taxon>Eurotiomycetidae</taxon>
        <taxon>Eurotiales</taxon>
        <taxon>Aspergillaceae</taxon>
        <taxon>Aspergillus</taxon>
        <taxon>Aspergillus subgen. Circumdati</taxon>
    </lineage>
</organism>
<evidence type="ECO:0000313" key="2">
    <source>
        <dbReference type="EMBL" id="RDH38531.1"/>
    </source>
</evidence>
<evidence type="ECO:0000313" key="3">
    <source>
        <dbReference type="Proteomes" id="UP000253729"/>
    </source>
</evidence>
<keyword evidence="3" id="KW-1185">Reference proteome</keyword>
<protein>
    <submittedName>
        <fullName evidence="2">Uncharacterized protein</fullName>
    </submittedName>
</protein>
<dbReference type="RefSeq" id="XP_026631553.1">
    <property type="nucleotide sequence ID" value="XM_026764404.1"/>
</dbReference>
<evidence type="ECO:0000256" key="1">
    <source>
        <dbReference type="SAM" id="Phobius"/>
    </source>
</evidence>
<dbReference type="EMBL" id="KZ852033">
    <property type="protein sequence ID" value="RDH38531.1"/>
    <property type="molecule type" value="Genomic_DNA"/>
</dbReference>
<dbReference type="AlphaFoldDB" id="A0A3F3QH74"/>
<name>A0A3F3QH74_9EURO</name>
<sequence length="52" mass="5686">MSNFHSALTASSPVDIIIPALSLTPRFVLYLSVSIAMEEARMVALTKRSVHL</sequence>
<accession>A0A3F3QH74</accession>
<dbReference type="Proteomes" id="UP000253729">
    <property type="component" value="Unassembled WGS sequence"/>
</dbReference>
<keyword evidence="1" id="KW-1133">Transmembrane helix</keyword>
<feature type="transmembrane region" description="Helical" evidence="1">
    <location>
        <begin position="16"/>
        <end position="37"/>
    </location>
</feature>
<gene>
    <name evidence="2" type="ORF">BDQ94DRAFT_134090</name>
</gene>
<keyword evidence="1" id="KW-0472">Membrane</keyword>
<feature type="non-terminal residue" evidence="2">
    <location>
        <position position="52"/>
    </location>
</feature>
<keyword evidence="1" id="KW-0812">Transmembrane</keyword>
<reference evidence="2 3" key="1">
    <citation type="submission" date="2018-07" db="EMBL/GenBank/DDBJ databases">
        <title>The genomes of Aspergillus section Nigri reveals drivers in fungal speciation.</title>
        <authorList>
            <consortium name="DOE Joint Genome Institute"/>
            <person name="Vesth T.C."/>
            <person name="Nybo J."/>
            <person name="Theobald S."/>
            <person name="Brandl J."/>
            <person name="Frisvad J.C."/>
            <person name="Nielsen K.F."/>
            <person name="Lyhne E.K."/>
            <person name="Kogle M.E."/>
            <person name="Kuo A."/>
            <person name="Riley R."/>
            <person name="Clum A."/>
            <person name="Nolan M."/>
            <person name="Lipzen A."/>
            <person name="Salamov A."/>
            <person name="Henrissat B."/>
            <person name="Wiebenga A."/>
            <person name="De vries R.P."/>
            <person name="Grigoriev I.V."/>
            <person name="Mortensen U.H."/>
            <person name="Andersen M.R."/>
            <person name="Baker S.E."/>
        </authorList>
    </citation>
    <scope>NUCLEOTIDE SEQUENCE [LARGE SCALE GENOMIC DNA]</scope>
    <source>
        <strain evidence="2 3">CBS 139.54b</strain>
    </source>
</reference>
<dbReference type="GeneID" id="38132760"/>
<proteinExistence type="predicted"/>